<feature type="chain" id="PRO_5041727759" evidence="7">
    <location>
        <begin position="21"/>
        <end position="717"/>
    </location>
</feature>
<dbReference type="PROSITE" id="PS00137">
    <property type="entry name" value="SUBTILASE_HIS"/>
    <property type="match status" value="1"/>
</dbReference>
<keyword evidence="7" id="KW-0732">Signal</keyword>
<dbReference type="SUPFAM" id="SSF52743">
    <property type="entry name" value="Subtilisin-like"/>
    <property type="match status" value="1"/>
</dbReference>
<evidence type="ECO:0000256" key="2">
    <source>
        <dbReference type="ARBA" id="ARBA00022670"/>
    </source>
</evidence>
<dbReference type="Pfam" id="PF17957">
    <property type="entry name" value="Big_7"/>
    <property type="match status" value="2"/>
</dbReference>
<reference evidence="10" key="1">
    <citation type="submission" date="2023-01" db="EMBL/GenBank/DDBJ databases">
        <title>Whole genome sequence of Paucibacter sp. S2-9 isolated from pond sediment.</title>
        <authorList>
            <person name="Jung J.Y."/>
        </authorList>
    </citation>
    <scope>NUCLEOTIDE SEQUENCE</scope>
    <source>
        <strain evidence="10">S2-9</strain>
    </source>
</reference>
<feature type="active site" description="Charge relay system" evidence="5">
    <location>
        <position position="276"/>
    </location>
</feature>
<dbReference type="InterPro" id="IPR022398">
    <property type="entry name" value="Peptidase_S8_His-AS"/>
</dbReference>
<dbReference type="NCBIfam" id="NF038119">
    <property type="entry name" value="PEP_CTERM_MHFG"/>
    <property type="match status" value="1"/>
</dbReference>
<feature type="domain" description="Fervidolysin-like N-terminal prodomain" evidence="9">
    <location>
        <begin position="163"/>
        <end position="231"/>
    </location>
</feature>
<dbReference type="InterPro" id="IPR013783">
    <property type="entry name" value="Ig-like_fold"/>
</dbReference>
<proteinExistence type="inferred from homology"/>
<dbReference type="PANTHER" id="PTHR43806:SF11">
    <property type="entry name" value="CEREVISIN-RELATED"/>
    <property type="match status" value="1"/>
</dbReference>
<evidence type="ECO:0000256" key="6">
    <source>
        <dbReference type="RuleBase" id="RU003355"/>
    </source>
</evidence>
<keyword evidence="4 5" id="KW-0720">Serine protease</keyword>
<dbReference type="GO" id="GO:0004252">
    <property type="term" value="F:serine-type endopeptidase activity"/>
    <property type="evidence" value="ECO:0007669"/>
    <property type="project" value="UniProtKB-UniRule"/>
</dbReference>
<feature type="signal peptide" evidence="7">
    <location>
        <begin position="1"/>
        <end position="20"/>
    </location>
</feature>
<dbReference type="InterPro" id="IPR023828">
    <property type="entry name" value="Peptidase_S8_Ser-AS"/>
</dbReference>
<dbReference type="PROSITE" id="PS00138">
    <property type="entry name" value="SUBTILASE_SER"/>
    <property type="match status" value="1"/>
</dbReference>
<dbReference type="EMBL" id="CP116346">
    <property type="protein sequence ID" value="WIT13017.1"/>
    <property type="molecule type" value="Genomic_DNA"/>
</dbReference>
<dbReference type="InterPro" id="IPR036852">
    <property type="entry name" value="Peptidase_S8/S53_dom_sf"/>
</dbReference>
<dbReference type="InterPro" id="IPR054399">
    <property type="entry name" value="Fervidolysin-like_N_prodom"/>
</dbReference>
<accession>A0AA95NDF1</accession>
<evidence type="ECO:0000256" key="7">
    <source>
        <dbReference type="SAM" id="SignalP"/>
    </source>
</evidence>
<dbReference type="PROSITE" id="PS51892">
    <property type="entry name" value="SUBTILASE"/>
    <property type="match status" value="1"/>
</dbReference>
<dbReference type="PANTHER" id="PTHR43806">
    <property type="entry name" value="PEPTIDASE S8"/>
    <property type="match status" value="1"/>
</dbReference>
<gene>
    <name evidence="10" type="ORF">PFX98_05260</name>
</gene>
<dbReference type="KEGG" id="pais:PFX98_05260"/>
<dbReference type="Proteomes" id="UP001177769">
    <property type="component" value="Chromosome"/>
</dbReference>
<evidence type="ECO:0000259" key="9">
    <source>
        <dbReference type="Pfam" id="PF22148"/>
    </source>
</evidence>
<sequence length="717" mass="73275">MTLTAIALAASLASSAPAQCDWNPSMQASAEGSPSELIDRFQDIAPETRARLKKRVENHRFDEVVSIGRDEISGKQRYASEIRGLQTGPRTVCAETSRSNWPASTKELALSYCEGSQCVVVTINGHHLGRITRLAPTRSDGTLAQVDPQQELDTAPPAAGPLAPSYVPGRLIIGARAGLSDAELAKIVSVHGGKGRRIGKSDLHIVDLPGNGSEKAIAALLAKHPQLKFAEQDQRVPAAMAVNDPYVGSEWHISKIGAPAAWDSTQGSGVTIAILDSGVDGTHPDLSARMVPGWNFYDNNSNTSDVHGHGTAVAGGAAASMNNGAGVAAVAGQARIMPVRISDPNAYAYWSTVAQGLTWAADNGAKIANISYVGVAGSSAVQSAAQYMRSKGGLVVVCAGNNGIDEGITPTNTMIVVSATDSTDTKTSWSSYGSFVTISAPGQDIWTTTRGGGYQAWWGTSLASPVVAGVAGLMMSAKPTLSNSQVESLLYSSSVDLGAAGRDNYYGYGRVNAAAAVSAALAATPADTQAPSVAIADPLGGSSVSGLVGVTVNATDNVGVSRVELRVNGSTVATDTASPYGYSWDSTKVANGNYTLTAYAVDAAGNAATSANVVVSVSNTVAKVIDTTAPTVAISNPGNGSTVSGTVGISVTANDNAGVAGISQQLYIDGKLVASGTGGSLSFSWNTRKVSSGSHSIQAIAKDASGNSTTTSIQVNR</sequence>
<comment type="similarity">
    <text evidence="1 5 6">Belongs to the peptidase S8 family.</text>
</comment>
<feature type="active site" description="Charge relay system" evidence="5">
    <location>
        <position position="309"/>
    </location>
</feature>
<dbReference type="RefSeq" id="WP_285234120.1">
    <property type="nucleotide sequence ID" value="NZ_CP116346.1"/>
</dbReference>
<dbReference type="Gene3D" id="2.60.40.10">
    <property type="entry name" value="Immunoglobulins"/>
    <property type="match status" value="2"/>
</dbReference>
<dbReference type="Gene3D" id="3.40.50.200">
    <property type="entry name" value="Peptidase S8/S53 domain"/>
    <property type="match status" value="1"/>
</dbReference>
<dbReference type="PROSITE" id="PS00136">
    <property type="entry name" value="SUBTILASE_ASP"/>
    <property type="match status" value="1"/>
</dbReference>
<dbReference type="AlphaFoldDB" id="A0AA95NDF1"/>
<keyword evidence="3 5" id="KW-0378">Hydrolase</keyword>
<evidence type="ECO:0000256" key="4">
    <source>
        <dbReference type="ARBA" id="ARBA00022825"/>
    </source>
</evidence>
<evidence type="ECO:0000256" key="5">
    <source>
        <dbReference type="PROSITE-ProRule" id="PRU01240"/>
    </source>
</evidence>
<evidence type="ECO:0000256" key="1">
    <source>
        <dbReference type="ARBA" id="ARBA00011073"/>
    </source>
</evidence>
<dbReference type="InterPro" id="IPR023827">
    <property type="entry name" value="Peptidase_S8_Asp-AS"/>
</dbReference>
<dbReference type="GO" id="GO:0006508">
    <property type="term" value="P:proteolysis"/>
    <property type="evidence" value="ECO:0007669"/>
    <property type="project" value="UniProtKB-KW"/>
</dbReference>
<organism evidence="10 11">
    <name type="scientific">Paucibacter sediminis</name>
    <dbReference type="NCBI Taxonomy" id="3019553"/>
    <lineage>
        <taxon>Bacteria</taxon>
        <taxon>Pseudomonadati</taxon>
        <taxon>Pseudomonadota</taxon>
        <taxon>Betaproteobacteria</taxon>
        <taxon>Burkholderiales</taxon>
        <taxon>Sphaerotilaceae</taxon>
        <taxon>Roseateles</taxon>
    </lineage>
</organism>
<feature type="active site" description="Charge relay system" evidence="5">
    <location>
        <position position="461"/>
    </location>
</feature>
<evidence type="ECO:0000313" key="11">
    <source>
        <dbReference type="Proteomes" id="UP001177769"/>
    </source>
</evidence>
<dbReference type="Pfam" id="PF00082">
    <property type="entry name" value="Peptidase_S8"/>
    <property type="match status" value="1"/>
</dbReference>
<evidence type="ECO:0000256" key="3">
    <source>
        <dbReference type="ARBA" id="ARBA00022801"/>
    </source>
</evidence>
<name>A0AA95NDF1_9BURK</name>
<dbReference type="InterPro" id="IPR015500">
    <property type="entry name" value="Peptidase_S8_subtilisin-rel"/>
</dbReference>
<protein>
    <submittedName>
        <fullName evidence="10">MHFG family PEP-CTERM protein</fullName>
    </submittedName>
</protein>
<evidence type="ECO:0000259" key="8">
    <source>
        <dbReference type="Pfam" id="PF00082"/>
    </source>
</evidence>
<dbReference type="InterPro" id="IPR050131">
    <property type="entry name" value="Peptidase_S8_subtilisin-like"/>
</dbReference>
<dbReference type="InterPro" id="IPR000209">
    <property type="entry name" value="Peptidase_S8/S53_dom"/>
</dbReference>
<keyword evidence="11" id="KW-1185">Reference proteome</keyword>
<dbReference type="Pfam" id="PF22148">
    <property type="entry name" value="Fervidolysin_NPro-like"/>
    <property type="match status" value="1"/>
</dbReference>
<feature type="domain" description="Peptidase S8/S53" evidence="8">
    <location>
        <begin position="267"/>
        <end position="509"/>
    </location>
</feature>
<keyword evidence="2 5" id="KW-0645">Protease</keyword>
<evidence type="ECO:0000313" key="10">
    <source>
        <dbReference type="EMBL" id="WIT13017.1"/>
    </source>
</evidence>
<dbReference type="PRINTS" id="PR00723">
    <property type="entry name" value="SUBTILISIN"/>
</dbReference>